<evidence type="ECO:0000313" key="1">
    <source>
        <dbReference type="EMBL" id="MER8937514.1"/>
    </source>
</evidence>
<reference evidence="1 2" key="1">
    <citation type="journal article" date="2024" name="Proc. Natl. Acad. Sci. U.S.A.">
        <title>The evolutionary genomics of adaptation to stress in wild rhizobium bacteria.</title>
        <authorList>
            <person name="Kehlet-Delgado H."/>
            <person name="Montoya A.P."/>
            <person name="Jensen K.T."/>
            <person name="Wendlandt C.E."/>
            <person name="Dexheimer C."/>
            <person name="Roberts M."/>
            <person name="Torres Martinez L."/>
            <person name="Friesen M.L."/>
            <person name="Griffitts J.S."/>
            <person name="Porter S.S."/>
        </authorList>
    </citation>
    <scope>NUCLEOTIDE SEQUENCE [LARGE SCALE GENOMIC DNA]</scope>
    <source>
        <strain evidence="1 2">M0729</strain>
    </source>
</reference>
<dbReference type="RefSeq" id="WP_287274847.1">
    <property type="nucleotide sequence ID" value="NZ_JAMYMY010000078.1"/>
</dbReference>
<sequence>MDLERSLLPDIPSSVGLEKNTRVDNTPRIMWILNHTAARKFEIPILRELGYEVFTPKIYPNDANFRSASVDYSEDANLTIPADELAILNNSDWYAGPHRKAWEIANKYFDMAFFILFDPMGVETMCRRFNGELLWRTYGLAGKNTYSNILESIPQYRRAQAAFRRLGSRFWFAEGYSNLHEIESSWIQRQTVYLPLGMAGASTPSQTEWIGGDKRMLFVCPDIGFNPAYAEIYGVFKKEFKGFPYAIGGAQSIEVADPHILGYLPVEEHRRNMQHMQVMFYHSREPRHIHYHPFEAVKAGMPLVFMAGGMLDRMGGLALPGRAKSWEEARKKVRRLLDGDKAFVDKVRATQVVLLEGMKADNARACWAESLRKVEFASSNRERQHRTRAPRVAVLSSHRNMPEALRISRELISQSKAIDKNLTVILGVEDPTLRLNRKLKKKAAKAAVAAFTQEMDTVDVPARVFEWKQVSKAAAERALAYAGVGRALYNSVFLVPDDEINFFEDSDLWILVGGRMSVPVLPIKPIVVVVRDYPKAHIGSPNNADIWQARLGIIPEPEAVIACNERAMLHLINMEGLDPTTVHLVKDDISSPNLLLEAVLECL</sequence>
<keyword evidence="2" id="KW-1185">Reference proteome</keyword>
<comment type="caution">
    <text evidence="1">The sequence shown here is derived from an EMBL/GenBank/DDBJ whole genome shotgun (WGS) entry which is preliminary data.</text>
</comment>
<name>A0ABV1YQQ1_9HYPH</name>
<dbReference type="EMBL" id="JAMYPJ010000080">
    <property type="protein sequence ID" value="MER8937514.1"/>
    <property type="molecule type" value="Genomic_DNA"/>
</dbReference>
<dbReference type="Proteomes" id="UP001464387">
    <property type="component" value="Unassembled WGS sequence"/>
</dbReference>
<protein>
    <submittedName>
        <fullName evidence="1">Uncharacterized protein</fullName>
    </submittedName>
</protein>
<organism evidence="1 2">
    <name type="scientific">Mesorhizobium opportunistum</name>
    <dbReference type="NCBI Taxonomy" id="593909"/>
    <lineage>
        <taxon>Bacteria</taxon>
        <taxon>Pseudomonadati</taxon>
        <taxon>Pseudomonadota</taxon>
        <taxon>Alphaproteobacteria</taxon>
        <taxon>Hyphomicrobiales</taxon>
        <taxon>Phyllobacteriaceae</taxon>
        <taxon>Mesorhizobium</taxon>
    </lineage>
</organism>
<accession>A0ABV1YQQ1</accession>
<evidence type="ECO:0000313" key="2">
    <source>
        <dbReference type="Proteomes" id="UP001464387"/>
    </source>
</evidence>
<proteinExistence type="predicted"/>
<gene>
    <name evidence="1" type="ORF">NKI33_31750</name>
</gene>